<evidence type="ECO:0000256" key="7">
    <source>
        <dbReference type="RuleBase" id="RU363032"/>
    </source>
</evidence>
<evidence type="ECO:0000256" key="4">
    <source>
        <dbReference type="ARBA" id="ARBA00022692"/>
    </source>
</evidence>
<dbReference type="Pfam" id="PF00528">
    <property type="entry name" value="BPD_transp_1"/>
    <property type="match status" value="1"/>
</dbReference>
<keyword evidence="3" id="KW-1003">Cell membrane</keyword>
<dbReference type="EMBL" id="DXCO01000019">
    <property type="protein sequence ID" value="HIY77871.1"/>
    <property type="molecule type" value="Genomic_DNA"/>
</dbReference>
<evidence type="ECO:0000256" key="2">
    <source>
        <dbReference type="ARBA" id="ARBA00022448"/>
    </source>
</evidence>
<reference evidence="9" key="2">
    <citation type="submission" date="2021-04" db="EMBL/GenBank/DDBJ databases">
        <authorList>
            <person name="Gilroy R."/>
        </authorList>
    </citation>
    <scope>NUCLEOTIDE SEQUENCE</scope>
    <source>
        <strain evidence="9">CHK199-9574</strain>
    </source>
</reference>
<comment type="similarity">
    <text evidence="7">Belongs to the binding-protein-dependent transport system permease family.</text>
</comment>
<feature type="transmembrane region" description="Helical" evidence="7">
    <location>
        <begin position="137"/>
        <end position="159"/>
    </location>
</feature>
<dbReference type="Gene3D" id="1.10.3720.10">
    <property type="entry name" value="MetI-like"/>
    <property type="match status" value="1"/>
</dbReference>
<feature type="transmembrane region" description="Helical" evidence="7">
    <location>
        <begin position="52"/>
        <end position="77"/>
    </location>
</feature>
<gene>
    <name evidence="9" type="ORF">H9728_02395</name>
</gene>
<accession>A0A9D1Z6N5</accession>
<dbReference type="GO" id="GO:0055085">
    <property type="term" value="P:transmembrane transport"/>
    <property type="evidence" value="ECO:0007669"/>
    <property type="project" value="InterPro"/>
</dbReference>
<name>A0A9D1Z6N5_9FIRM</name>
<keyword evidence="6 7" id="KW-0472">Membrane</keyword>
<feature type="transmembrane region" description="Helical" evidence="7">
    <location>
        <begin position="244"/>
        <end position="266"/>
    </location>
</feature>
<sequence length="338" mass="36856">METNVMESNVADVGTMTPEVSESEIIESKLVGKKLKKQKENSPVKRSTGQKVALWIVCAIFILYSVSLLFPFAWLLFNSFKTRQDFLTSAVANGGMSIPAIFDPHNYYEALIGFKLTVGSGSAVKEVNLLQMFLNSIILTATTTFLEVFFSACTAYVLAKYNFPGKKIIFGMVLASMVIPVVGTLPVMYDFIGSIGLMDTLPGVWIVYVGGFAFGFLLLNGHFKSLSWTYAEAAQIDGATSFGVFFKIMIPLSMPALISLAIITAIDYWNNFGTPKIYLPSMPTVAVGLDSLMIEIEKTSDYPLMFACVLVAIAPIVAIFCCFQKVIISNMVAGGIKG</sequence>
<dbReference type="AlphaFoldDB" id="A0A9D1Z6N5"/>
<evidence type="ECO:0000256" key="3">
    <source>
        <dbReference type="ARBA" id="ARBA00022475"/>
    </source>
</evidence>
<feature type="domain" description="ABC transmembrane type-1" evidence="8">
    <location>
        <begin position="133"/>
        <end position="323"/>
    </location>
</feature>
<dbReference type="GO" id="GO:0005886">
    <property type="term" value="C:plasma membrane"/>
    <property type="evidence" value="ECO:0007669"/>
    <property type="project" value="UniProtKB-SubCell"/>
</dbReference>
<dbReference type="SUPFAM" id="SSF161098">
    <property type="entry name" value="MetI-like"/>
    <property type="match status" value="1"/>
</dbReference>
<comment type="caution">
    <text evidence="9">The sequence shown here is derived from an EMBL/GenBank/DDBJ whole genome shotgun (WGS) entry which is preliminary data.</text>
</comment>
<feature type="transmembrane region" description="Helical" evidence="7">
    <location>
        <begin position="201"/>
        <end position="223"/>
    </location>
</feature>
<dbReference type="PANTHER" id="PTHR43744:SF8">
    <property type="entry name" value="SN-GLYCEROL-3-PHOSPHATE TRANSPORT SYSTEM PERMEASE PROTEIN UGPE"/>
    <property type="match status" value="1"/>
</dbReference>
<dbReference type="PROSITE" id="PS50928">
    <property type="entry name" value="ABC_TM1"/>
    <property type="match status" value="1"/>
</dbReference>
<dbReference type="PANTHER" id="PTHR43744">
    <property type="entry name" value="ABC TRANSPORTER PERMEASE PROTEIN MG189-RELATED-RELATED"/>
    <property type="match status" value="1"/>
</dbReference>
<evidence type="ECO:0000313" key="9">
    <source>
        <dbReference type="EMBL" id="HIY77871.1"/>
    </source>
</evidence>
<feature type="transmembrane region" description="Helical" evidence="7">
    <location>
        <begin position="302"/>
        <end position="323"/>
    </location>
</feature>
<dbReference type="InterPro" id="IPR035906">
    <property type="entry name" value="MetI-like_sf"/>
</dbReference>
<protein>
    <submittedName>
        <fullName evidence="9">Carbohydrate ABC transporter permease</fullName>
    </submittedName>
</protein>
<evidence type="ECO:0000259" key="8">
    <source>
        <dbReference type="PROSITE" id="PS50928"/>
    </source>
</evidence>
<feature type="transmembrane region" description="Helical" evidence="7">
    <location>
        <begin position="168"/>
        <end position="189"/>
    </location>
</feature>
<proteinExistence type="inferred from homology"/>
<dbReference type="InterPro" id="IPR000515">
    <property type="entry name" value="MetI-like"/>
</dbReference>
<keyword evidence="2 7" id="KW-0813">Transport</keyword>
<evidence type="ECO:0000256" key="5">
    <source>
        <dbReference type="ARBA" id="ARBA00022989"/>
    </source>
</evidence>
<dbReference type="Proteomes" id="UP000824135">
    <property type="component" value="Unassembled WGS sequence"/>
</dbReference>
<dbReference type="CDD" id="cd06261">
    <property type="entry name" value="TM_PBP2"/>
    <property type="match status" value="1"/>
</dbReference>
<keyword evidence="5 7" id="KW-1133">Transmembrane helix</keyword>
<organism evidence="9 10">
    <name type="scientific">Candidatus Borkfalkia excrementavium</name>
    <dbReference type="NCBI Taxonomy" id="2838505"/>
    <lineage>
        <taxon>Bacteria</taxon>
        <taxon>Bacillati</taxon>
        <taxon>Bacillota</taxon>
        <taxon>Clostridia</taxon>
        <taxon>Christensenellales</taxon>
        <taxon>Christensenellaceae</taxon>
        <taxon>Candidatus Borkfalkia</taxon>
    </lineage>
</organism>
<evidence type="ECO:0000256" key="6">
    <source>
        <dbReference type="ARBA" id="ARBA00023136"/>
    </source>
</evidence>
<keyword evidence="4 7" id="KW-0812">Transmembrane</keyword>
<evidence type="ECO:0000313" key="10">
    <source>
        <dbReference type="Proteomes" id="UP000824135"/>
    </source>
</evidence>
<reference evidence="9" key="1">
    <citation type="journal article" date="2021" name="PeerJ">
        <title>Extensive microbial diversity within the chicken gut microbiome revealed by metagenomics and culture.</title>
        <authorList>
            <person name="Gilroy R."/>
            <person name="Ravi A."/>
            <person name="Getino M."/>
            <person name="Pursley I."/>
            <person name="Horton D.L."/>
            <person name="Alikhan N.F."/>
            <person name="Baker D."/>
            <person name="Gharbi K."/>
            <person name="Hall N."/>
            <person name="Watson M."/>
            <person name="Adriaenssens E.M."/>
            <person name="Foster-Nyarko E."/>
            <person name="Jarju S."/>
            <person name="Secka A."/>
            <person name="Antonio M."/>
            <person name="Oren A."/>
            <person name="Chaudhuri R.R."/>
            <person name="La Ragione R."/>
            <person name="Hildebrand F."/>
            <person name="Pallen M.J."/>
        </authorList>
    </citation>
    <scope>NUCLEOTIDE SEQUENCE</scope>
    <source>
        <strain evidence="9">CHK199-9574</strain>
    </source>
</reference>
<evidence type="ECO:0000256" key="1">
    <source>
        <dbReference type="ARBA" id="ARBA00004651"/>
    </source>
</evidence>
<comment type="subcellular location">
    <subcellularLocation>
        <location evidence="1 7">Cell membrane</location>
        <topology evidence="1 7">Multi-pass membrane protein</topology>
    </subcellularLocation>
</comment>